<accession>A0A080M5H3</accession>
<name>A0A080M5H3_9PROT</name>
<dbReference type="PIRSF" id="PIRSF003085">
    <property type="entry name" value="CMAS"/>
    <property type="match status" value="1"/>
</dbReference>
<organism evidence="8 9">
    <name type="scientific">Candidatus Accumulibacter cognatus</name>
    <dbReference type="NCBI Taxonomy" id="2954383"/>
    <lineage>
        <taxon>Bacteria</taxon>
        <taxon>Pseudomonadati</taxon>
        <taxon>Pseudomonadota</taxon>
        <taxon>Betaproteobacteria</taxon>
        <taxon>Candidatus Accumulibacter</taxon>
    </lineage>
</organism>
<dbReference type="RefSeq" id="WP_034951392.1">
    <property type="nucleotide sequence ID" value="NZ_JDST02000075.1"/>
</dbReference>
<dbReference type="InterPro" id="IPR029063">
    <property type="entry name" value="SAM-dependent_MTases_sf"/>
</dbReference>
<dbReference type="GO" id="GO:0008610">
    <property type="term" value="P:lipid biosynthetic process"/>
    <property type="evidence" value="ECO:0007669"/>
    <property type="project" value="InterPro"/>
</dbReference>
<proteinExistence type="inferred from homology"/>
<dbReference type="InterPro" id="IPR050723">
    <property type="entry name" value="CFA/CMAS"/>
</dbReference>
<dbReference type="PANTHER" id="PTHR43667:SF2">
    <property type="entry name" value="FATTY ACID C-METHYL TRANSFERASE"/>
    <property type="match status" value="1"/>
</dbReference>
<dbReference type="STRING" id="1453999.AW06_003202"/>
<keyword evidence="3 8" id="KW-0808">Transferase</keyword>
<dbReference type="SUPFAM" id="SSF53335">
    <property type="entry name" value="S-adenosyl-L-methionine-dependent methyltransferases"/>
    <property type="match status" value="1"/>
</dbReference>
<dbReference type="GO" id="GO:0008825">
    <property type="term" value="F:cyclopropane-fatty-acyl-phospholipid synthase activity"/>
    <property type="evidence" value="ECO:0007669"/>
    <property type="project" value="UniProtKB-EC"/>
</dbReference>
<gene>
    <name evidence="8" type="primary">cfa</name>
    <name evidence="8" type="ORF">AW06_003202</name>
</gene>
<dbReference type="Pfam" id="PF02353">
    <property type="entry name" value="CMAS"/>
    <property type="match status" value="1"/>
</dbReference>
<dbReference type="Gene3D" id="3.40.50.150">
    <property type="entry name" value="Vaccinia Virus protein VP39"/>
    <property type="match status" value="1"/>
</dbReference>
<dbReference type="GO" id="GO:0032259">
    <property type="term" value="P:methylation"/>
    <property type="evidence" value="ECO:0007669"/>
    <property type="project" value="UniProtKB-KW"/>
</dbReference>
<keyword evidence="4" id="KW-0949">S-adenosyl-L-methionine</keyword>
<evidence type="ECO:0000256" key="5">
    <source>
        <dbReference type="ARBA" id="ARBA00023098"/>
    </source>
</evidence>
<dbReference type="CDD" id="cd02440">
    <property type="entry name" value="AdoMet_MTases"/>
    <property type="match status" value="1"/>
</dbReference>
<evidence type="ECO:0000313" key="8">
    <source>
        <dbReference type="EMBL" id="KFB75735.1"/>
    </source>
</evidence>
<evidence type="ECO:0000256" key="3">
    <source>
        <dbReference type="ARBA" id="ARBA00022679"/>
    </source>
</evidence>
<protein>
    <submittedName>
        <fullName evidence="8">Cyclopropane-fatty-acyl-phospholipid synthase</fullName>
        <ecNumber evidence="8">2.1.1.79</ecNumber>
    </submittedName>
</protein>
<comment type="caution">
    <text evidence="8">The sequence shown here is derived from an EMBL/GenBank/DDBJ whole genome shotgun (WGS) entry which is preliminary data.</text>
</comment>
<keyword evidence="9" id="KW-1185">Reference proteome</keyword>
<dbReference type="InterPro" id="IPR020803">
    <property type="entry name" value="MeTfrase_dom"/>
</dbReference>
<dbReference type="InterPro" id="IPR003333">
    <property type="entry name" value="CMAS"/>
</dbReference>
<feature type="active site" evidence="6">
    <location>
        <position position="392"/>
    </location>
</feature>
<feature type="domain" description="Polyketide synthase-like methyltransferase" evidence="7">
    <location>
        <begin position="158"/>
        <end position="367"/>
    </location>
</feature>
<evidence type="ECO:0000259" key="7">
    <source>
        <dbReference type="SMART" id="SM00828"/>
    </source>
</evidence>
<dbReference type="PANTHER" id="PTHR43667">
    <property type="entry name" value="CYCLOPROPANE-FATTY-ACYL-PHOSPHOLIPID SYNTHASE"/>
    <property type="match status" value="1"/>
</dbReference>
<evidence type="ECO:0000256" key="6">
    <source>
        <dbReference type="PIRSR" id="PIRSR003085-1"/>
    </source>
</evidence>
<dbReference type="Proteomes" id="UP000021315">
    <property type="component" value="Unassembled WGS sequence"/>
</dbReference>
<evidence type="ECO:0000256" key="2">
    <source>
        <dbReference type="ARBA" id="ARBA00022603"/>
    </source>
</evidence>
<dbReference type="SMART" id="SM00828">
    <property type="entry name" value="PKS_MT"/>
    <property type="match status" value="1"/>
</dbReference>
<keyword evidence="5" id="KW-0443">Lipid metabolism</keyword>
<keyword evidence="2 8" id="KW-0489">Methyltransferase</keyword>
<evidence type="ECO:0000256" key="1">
    <source>
        <dbReference type="ARBA" id="ARBA00010815"/>
    </source>
</evidence>
<reference evidence="8" key="1">
    <citation type="submission" date="2014-02" db="EMBL/GenBank/DDBJ databases">
        <title>Expanding our view of genomic diversity in Candidatus Accumulibacter clades.</title>
        <authorList>
            <person name="Skennerton C.T."/>
            <person name="Barr J.J."/>
            <person name="Slater F.R."/>
            <person name="Bond P.L."/>
            <person name="Tyson G.W."/>
        </authorList>
    </citation>
    <scope>NUCLEOTIDE SEQUENCE [LARGE SCALE GENOMIC DNA]</scope>
</reference>
<dbReference type="EMBL" id="JDST02000075">
    <property type="protein sequence ID" value="KFB75735.1"/>
    <property type="molecule type" value="Genomic_DNA"/>
</dbReference>
<dbReference type="AlphaFoldDB" id="A0A080M5H3"/>
<evidence type="ECO:0000256" key="4">
    <source>
        <dbReference type="ARBA" id="ARBA00022691"/>
    </source>
</evidence>
<sequence>MNAMESTLTSSLALPGTRARTPRSARVVLALLEKLEHGTLELRLPDGSQHHFGEAAHADATLDVGDWSMFDSVLERGDVGFAESWIAGDWHSPDLGALLTLLANNRERLAQAVYGQWWGLLTARLRHWLNANTRAGSRRNIMAHYDLGNDFYRQWLDPTMSYSSALYASDAPRPMAAAQLDKYRRILKRLDCRPGQRVLEIGCGWGGFAETAAREAGLEVVGLTLSPAQLEFARERMRIAGLERQVTLELRDYRELANEPFDHIVSIEMFEAVGERWWPTYFATLQRLLAPGGRAVVQSITIRDELFARYRRGTDFVQQHVFPGGMLPSPSAFRRQAARAGLVVRDSFAFGRAYARTLAEWSANFERCWPTIEAQGFDERFRRLWRFYLAYCQAGFNSGCTDVLQFELAHAR</sequence>
<evidence type="ECO:0000313" key="9">
    <source>
        <dbReference type="Proteomes" id="UP000021315"/>
    </source>
</evidence>
<comment type="similarity">
    <text evidence="1">Belongs to the CFA/CMAS family.</text>
</comment>
<dbReference type="EC" id="2.1.1.79" evidence="8"/>